<dbReference type="EMBL" id="CP065748">
    <property type="protein sequence ID" value="QPS80377.1"/>
    <property type="molecule type" value="Genomic_DNA"/>
</dbReference>
<feature type="transmembrane region" description="Helical" evidence="7">
    <location>
        <begin position="400"/>
        <end position="423"/>
    </location>
</feature>
<evidence type="ECO:0000313" key="9">
    <source>
        <dbReference type="EMBL" id="QPS80377.1"/>
    </source>
</evidence>
<dbReference type="Pfam" id="PF00083">
    <property type="entry name" value="Sugar_tr"/>
    <property type="match status" value="1"/>
</dbReference>
<sequence>MTTATDPRVIRKVVTSALIGATIEWYDFFLYGVVAGIVFSKLYFPSDDPLISTLLAYTTFAVGFVTRPLGGVIFGHFGDRVGRKSILVVTLMIMGVSTFLIGLLPTHAQIGVAAPILLLLLRVAQGIGLGGEWGGAVLMAYEYAPKEKRGFYASLPQVGLAIGLFMASGVVALLSWLCTEEQFMAWGWRVAFLISGLMVAVGMYIRLHVKETPEFAAVKARNAETAIPFMDMMRRYPGNVLKGMGARYIDGVFFNVFGVFSISYLTSTLQISRTDALIGVMVAAVVMCFTIPLFGRLSDRLGRSRVYLWGSLITAVSAFPAFWLMAHSGGNVLLIWIAIVVPFGILYAAVYGPEAALFCDLFDAKVRYTGISFVYQFSGIFASGITPIIATALVKTAGGSPWLVCLYVVFAGAVSAWCAWAIGRDGQGARAFRPVGNARAGL</sequence>
<feature type="transmembrane region" description="Helical" evidence="7">
    <location>
        <begin position="373"/>
        <end position="394"/>
    </location>
</feature>
<protein>
    <submittedName>
        <fullName evidence="9">MHS family MFS transporter</fullName>
    </submittedName>
    <submittedName>
        <fullName evidence="10">Metabolite-proton symporter</fullName>
    </submittedName>
</protein>
<dbReference type="Proteomes" id="UP000183417">
    <property type="component" value="Unassembled WGS sequence"/>
</dbReference>
<dbReference type="FunFam" id="1.20.1250.20:FF:000001">
    <property type="entry name" value="Dicarboxylate MFS transporter"/>
    <property type="match status" value="1"/>
</dbReference>
<evidence type="ECO:0000259" key="8">
    <source>
        <dbReference type="PROSITE" id="PS50850"/>
    </source>
</evidence>
<feature type="transmembrane region" description="Helical" evidence="7">
    <location>
        <begin position="86"/>
        <end position="104"/>
    </location>
</feature>
<dbReference type="InterPro" id="IPR020846">
    <property type="entry name" value="MFS_dom"/>
</dbReference>
<reference evidence="10 11" key="1">
    <citation type="submission" date="2016-10" db="EMBL/GenBank/DDBJ databases">
        <authorList>
            <person name="de Groot N.N."/>
        </authorList>
    </citation>
    <scope>NUCLEOTIDE SEQUENCE [LARGE SCALE GENOMIC DNA]</scope>
    <source>
        <strain evidence="10 11">LMG 24775</strain>
    </source>
</reference>
<dbReference type="GO" id="GO:0022857">
    <property type="term" value="F:transmembrane transporter activity"/>
    <property type="evidence" value="ECO:0007669"/>
    <property type="project" value="InterPro"/>
</dbReference>
<feature type="domain" description="Major facilitator superfamily (MFS) profile" evidence="8">
    <location>
        <begin position="13"/>
        <end position="424"/>
    </location>
</feature>
<feature type="transmembrane region" description="Helical" evidence="7">
    <location>
        <begin position="306"/>
        <end position="326"/>
    </location>
</feature>
<keyword evidence="6 7" id="KW-0472">Membrane</keyword>
<evidence type="ECO:0000313" key="12">
    <source>
        <dbReference type="Proteomes" id="UP000595064"/>
    </source>
</evidence>
<feature type="transmembrane region" description="Helical" evidence="7">
    <location>
        <begin position="50"/>
        <end position="74"/>
    </location>
</feature>
<dbReference type="RefSeq" id="WP_016450054.1">
    <property type="nucleotide sequence ID" value="NZ_CP065748.1"/>
</dbReference>
<dbReference type="PANTHER" id="PTHR43045">
    <property type="entry name" value="SHIKIMATE TRANSPORTER"/>
    <property type="match status" value="1"/>
</dbReference>
<dbReference type="EMBL" id="FNPE01000010">
    <property type="protein sequence ID" value="SDZ00547.1"/>
    <property type="molecule type" value="Genomic_DNA"/>
</dbReference>
<keyword evidence="4 7" id="KW-0812">Transmembrane</keyword>
<dbReference type="InterPro" id="IPR005828">
    <property type="entry name" value="MFS_sugar_transport-like"/>
</dbReference>
<dbReference type="PROSITE" id="PS50850">
    <property type="entry name" value="MFS"/>
    <property type="match status" value="1"/>
</dbReference>
<comment type="subcellular location">
    <subcellularLocation>
        <location evidence="1">Cell membrane</location>
        <topology evidence="1">Multi-pass membrane protein</topology>
    </subcellularLocation>
</comment>
<dbReference type="Pfam" id="PF07690">
    <property type="entry name" value="MFS_1"/>
    <property type="match status" value="1"/>
</dbReference>
<evidence type="ECO:0000256" key="5">
    <source>
        <dbReference type="ARBA" id="ARBA00022989"/>
    </source>
</evidence>
<evidence type="ECO:0000313" key="10">
    <source>
        <dbReference type="EMBL" id="SDZ00547.1"/>
    </source>
</evidence>
<keyword evidence="5 7" id="KW-1133">Transmembrane helix</keyword>
<evidence type="ECO:0000256" key="4">
    <source>
        <dbReference type="ARBA" id="ARBA00022692"/>
    </source>
</evidence>
<feature type="transmembrane region" description="Helical" evidence="7">
    <location>
        <begin position="332"/>
        <end position="352"/>
    </location>
</feature>
<dbReference type="Proteomes" id="UP000595064">
    <property type="component" value="Chromosome"/>
</dbReference>
<dbReference type="PANTHER" id="PTHR43045:SF1">
    <property type="entry name" value="SHIKIMATE TRANSPORTER"/>
    <property type="match status" value="1"/>
</dbReference>
<dbReference type="AlphaFoldDB" id="A0A1H3PHL4"/>
<evidence type="ECO:0000313" key="11">
    <source>
        <dbReference type="Proteomes" id="UP000183417"/>
    </source>
</evidence>
<evidence type="ECO:0000256" key="1">
    <source>
        <dbReference type="ARBA" id="ARBA00004651"/>
    </source>
</evidence>
<feature type="transmembrane region" description="Helical" evidence="7">
    <location>
        <begin position="183"/>
        <end position="205"/>
    </location>
</feature>
<evidence type="ECO:0000256" key="7">
    <source>
        <dbReference type="SAM" id="Phobius"/>
    </source>
</evidence>
<dbReference type="InterPro" id="IPR011701">
    <property type="entry name" value="MFS"/>
</dbReference>
<keyword evidence="3" id="KW-1003">Cell membrane</keyword>
<proteinExistence type="predicted"/>
<feature type="transmembrane region" description="Helical" evidence="7">
    <location>
        <begin position="151"/>
        <end position="177"/>
    </location>
</feature>
<evidence type="ECO:0000256" key="3">
    <source>
        <dbReference type="ARBA" id="ARBA00022475"/>
    </source>
</evidence>
<feature type="transmembrane region" description="Helical" evidence="7">
    <location>
        <begin position="277"/>
        <end position="294"/>
    </location>
</feature>
<dbReference type="SUPFAM" id="SSF103473">
    <property type="entry name" value="MFS general substrate transporter"/>
    <property type="match status" value="1"/>
</dbReference>
<keyword evidence="2" id="KW-0813">Transport</keyword>
<dbReference type="KEGG" id="dla:I6G47_25855"/>
<dbReference type="CDD" id="cd17369">
    <property type="entry name" value="MFS_ShiA_like"/>
    <property type="match status" value="1"/>
</dbReference>
<organism evidence="10 11">
    <name type="scientific">Delftia lacustris</name>
    <dbReference type="NCBI Taxonomy" id="558537"/>
    <lineage>
        <taxon>Bacteria</taxon>
        <taxon>Pseudomonadati</taxon>
        <taxon>Pseudomonadota</taxon>
        <taxon>Betaproteobacteria</taxon>
        <taxon>Burkholderiales</taxon>
        <taxon>Comamonadaceae</taxon>
        <taxon>Delftia</taxon>
    </lineage>
</organism>
<dbReference type="GO" id="GO:0005886">
    <property type="term" value="C:plasma membrane"/>
    <property type="evidence" value="ECO:0007669"/>
    <property type="project" value="UniProtKB-SubCell"/>
</dbReference>
<feature type="transmembrane region" description="Helical" evidence="7">
    <location>
        <begin position="110"/>
        <end position="130"/>
    </location>
</feature>
<dbReference type="Gene3D" id="1.20.1250.20">
    <property type="entry name" value="MFS general substrate transporter like domains"/>
    <property type="match status" value="2"/>
</dbReference>
<feature type="transmembrane region" description="Helical" evidence="7">
    <location>
        <begin position="252"/>
        <end position="271"/>
    </location>
</feature>
<evidence type="ECO:0000256" key="2">
    <source>
        <dbReference type="ARBA" id="ARBA00022448"/>
    </source>
</evidence>
<name>A0A1H3PHL4_9BURK</name>
<dbReference type="InterPro" id="IPR036259">
    <property type="entry name" value="MFS_trans_sf"/>
</dbReference>
<dbReference type="GeneID" id="94689997"/>
<evidence type="ECO:0000256" key="6">
    <source>
        <dbReference type="ARBA" id="ARBA00023136"/>
    </source>
</evidence>
<accession>A0A1H3PHL4</accession>
<reference evidence="9 12" key="2">
    <citation type="submission" date="2020-12" db="EMBL/GenBank/DDBJ databases">
        <title>FDA dAtabase for Regulatory Grade micrObial Sequences (FDA-ARGOS): Supporting development and validation of Infectious Disease Dx tests.</title>
        <authorList>
            <person name="Sproer C."/>
            <person name="Gronow S."/>
            <person name="Severitt S."/>
            <person name="Schroder I."/>
            <person name="Tallon L."/>
            <person name="Sadzewicz L."/>
            <person name="Zhao X."/>
            <person name="Boylan J."/>
            <person name="Ott S."/>
            <person name="Bowen H."/>
            <person name="Vavikolanu K."/>
            <person name="Mehta A."/>
            <person name="Aluvathingal J."/>
            <person name="Nadendla S."/>
            <person name="Lowell S."/>
            <person name="Myers T."/>
            <person name="Yan Y."/>
            <person name="Sichtig H."/>
        </authorList>
    </citation>
    <scope>NUCLEOTIDE SEQUENCE [LARGE SCALE GENOMIC DNA]</scope>
    <source>
        <strain evidence="9 12">FDAARGOS_890</strain>
    </source>
</reference>
<gene>
    <name evidence="9" type="ORF">I6G47_25855</name>
    <name evidence="10" type="ORF">SAMN05421547_110167</name>
</gene>
<keyword evidence="12" id="KW-1185">Reference proteome</keyword>